<dbReference type="WBParaSite" id="HCON_00028630-00001">
    <property type="protein sequence ID" value="HCON_00028630-00001"/>
    <property type="gene ID" value="HCON_00028630"/>
</dbReference>
<organism evidence="1 2">
    <name type="scientific">Haemonchus contortus</name>
    <name type="common">Barber pole worm</name>
    <dbReference type="NCBI Taxonomy" id="6289"/>
    <lineage>
        <taxon>Eukaryota</taxon>
        <taxon>Metazoa</taxon>
        <taxon>Ecdysozoa</taxon>
        <taxon>Nematoda</taxon>
        <taxon>Chromadorea</taxon>
        <taxon>Rhabditida</taxon>
        <taxon>Rhabditina</taxon>
        <taxon>Rhabditomorpha</taxon>
        <taxon>Strongyloidea</taxon>
        <taxon>Trichostrongylidae</taxon>
        <taxon>Haemonchus</taxon>
    </lineage>
</organism>
<dbReference type="Proteomes" id="UP000025227">
    <property type="component" value="Unplaced"/>
</dbReference>
<reference evidence="2" key="1">
    <citation type="submission" date="2020-12" db="UniProtKB">
        <authorList>
            <consortium name="WormBaseParasite"/>
        </authorList>
    </citation>
    <scope>IDENTIFICATION</scope>
    <source>
        <strain evidence="2">MHco3</strain>
    </source>
</reference>
<dbReference type="AlphaFoldDB" id="A0A7I5E6G2"/>
<name>A0A7I5E6G2_HAECO</name>
<protein>
    <submittedName>
        <fullName evidence="2">Transcriptional regulator</fullName>
    </submittedName>
</protein>
<evidence type="ECO:0000313" key="1">
    <source>
        <dbReference type="Proteomes" id="UP000025227"/>
    </source>
</evidence>
<keyword evidence="1" id="KW-1185">Reference proteome</keyword>
<proteinExistence type="predicted"/>
<accession>A0A7I5E6G2</accession>
<evidence type="ECO:0000313" key="2">
    <source>
        <dbReference type="WBParaSite" id="HCON_00028630-00001"/>
    </source>
</evidence>
<sequence>MNCCKFSVTIANEFEADFTQNEKEIYSLKAFVRWIGYGTNPMYAFIERDRKDGFIPGERVKLLKLLSQLQRRAASR</sequence>